<evidence type="ECO:0000256" key="2">
    <source>
        <dbReference type="ARBA" id="ARBA00022448"/>
    </source>
</evidence>
<dbReference type="InterPro" id="IPR018389">
    <property type="entry name" value="DctP_fam"/>
</dbReference>
<dbReference type="PANTHER" id="PTHR33376:SF7">
    <property type="entry name" value="C4-DICARBOXYLATE-BINDING PROTEIN DCTB"/>
    <property type="match status" value="1"/>
</dbReference>
<dbReference type="GO" id="GO:0055085">
    <property type="term" value="P:transmembrane transport"/>
    <property type="evidence" value="ECO:0007669"/>
    <property type="project" value="InterPro"/>
</dbReference>
<evidence type="ECO:0000313" key="4">
    <source>
        <dbReference type="EMBL" id="SEA20181.1"/>
    </source>
</evidence>
<reference evidence="4 5" key="1">
    <citation type="submission" date="2016-10" db="EMBL/GenBank/DDBJ databases">
        <authorList>
            <person name="de Groot N.N."/>
        </authorList>
    </citation>
    <scope>NUCLEOTIDE SEQUENCE [LARGE SCALE GENOMIC DNA]</scope>
    <source>
        <strain evidence="4 5">CCM7597</strain>
    </source>
</reference>
<dbReference type="PIRSF" id="PIRSF006470">
    <property type="entry name" value="DctB"/>
    <property type="match status" value="1"/>
</dbReference>
<dbReference type="AlphaFoldDB" id="A0A1H3Z9Z4"/>
<dbReference type="Proteomes" id="UP000198584">
    <property type="component" value="Unassembled WGS sequence"/>
</dbReference>
<keyword evidence="2" id="KW-0813">Transport</keyword>
<protein>
    <submittedName>
        <fullName evidence="4">C4-dicarboxylate-binding protein DctP</fullName>
    </submittedName>
</protein>
<dbReference type="NCBIfam" id="TIGR00787">
    <property type="entry name" value="dctP"/>
    <property type="match status" value="1"/>
</dbReference>
<evidence type="ECO:0000256" key="3">
    <source>
        <dbReference type="ARBA" id="ARBA00022729"/>
    </source>
</evidence>
<keyword evidence="3" id="KW-0732">Signal</keyword>
<gene>
    <name evidence="4" type="ORF">SAMN05421743_103165</name>
</gene>
<dbReference type="NCBIfam" id="NF037995">
    <property type="entry name" value="TRAP_S1"/>
    <property type="match status" value="1"/>
</dbReference>
<keyword evidence="5" id="KW-1185">Reference proteome</keyword>
<dbReference type="EMBL" id="FNQR01000003">
    <property type="protein sequence ID" value="SEA20181.1"/>
    <property type="molecule type" value="Genomic_DNA"/>
</dbReference>
<proteinExistence type="inferred from homology"/>
<comment type="similarity">
    <text evidence="1">Belongs to the bacterial solute-binding protein 7 family.</text>
</comment>
<evidence type="ECO:0000313" key="5">
    <source>
        <dbReference type="Proteomes" id="UP000198584"/>
    </source>
</evidence>
<dbReference type="STRING" id="571932.SAMN05421743_103165"/>
<dbReference type="InterPro" id="IPR038404">
    <property type="entry name" value="TRAP_DctP_sf"/>
</dbReference>
<dbReference type="InterPro" id="IPR004682">
    <property type="entry name" value="TRAP_DctP"/>
</dbReference>
<name>A0A1H3Z9Z4_9BACI</name>
<accession>A0A1H3Z9Z4</accession>
<sequence length="352" mass="40744">MRTVITITLFIITGIFTALFFGFDLSEASRTLEYDDEQEGIQDELIIQFSHVVAENTPKGMAARRFASLVESRTDGEIKVQVHSNGTLYNDQQEYQALKEGRVEMIAPATSNLTERFPKWQVLDLPFAFPSHQAVEEVYEGAIGETLLQDLEQEGIKGLTFWYNGYKQVTNNSRPIIYPNDFDRLHFRIMPSPVIEAQFEQLGASTSVLPFNKTYRNLEVGFVNGQENTASNIYSKKLYQDQSYMTISNHGYLGYAVLINQEFWDSLSKEHKQIIESSMAETTSWIRRHAIELNDEHTRRLRQQENLQIDYLTQAQREAWKRRLTSIYDDVEAVVGENLMREIYDLQDKYGN</sequence>
<dbReference type="PANTHER" id="PTHR33376">
    <property type="match status" value="1"/>
</dbReference>
<dbReference type="Pfam" id="PF03480">
    <property type="entry name" value="DctP"/>
    <property type="match status" value="1"/>
</dbReference>
<dbReference type="Gene3D" id="3.40.190.170">
    <property type="entry name" value="Bacterial extracellular solute-binding protein, family 7"/>
    <property type="match status" value="1"/>
</dbReference>
<dbReference type="GO" id="GO:0030288">
    <property type="term" value="C:outer membrane-bounded periplasmic space"/>
    <property type="evidence" value="ECO:0007669"/>
    <property type="project" value="InterPro"/>
</dbReference>
<evidence type="ECO:0000256" key="1">
    <source>
        <dbReference type="ARBA" id="ARBA00009023"/>
    </source>
</evidence>
<dbReference type="OrthoDB" id="9776801at2"/>
<organism evidence="4 5">
    <name type="scientific">Thalassobacillus cyri</name>
    <dbReference type="NCBI Taxonomy" id="571932"/>
    <lineage>
        <taxon>Bacteria</taxon>
        <taxon>Bacillati</taxon>
        <taxon>Bacillota</taxon>
        <taxon>Bacilli</taxon>
        <taxon>Bacillales</taxon>
        <taxon>Bacillaceae</taxon>
        <taxon>Thalassobacillus</taxon>
    </lineage>
</organism>